<sequence length="363" mass="40450">MNTPQSLVELFKAMVQARASDIHLQAGAPPTVRVDGKLRPFGNKPLTPQDLEAIARAILKPEQLEELEYRKEMDFAYTIPGVARFRCNLLRQRGSLGLVMRVVSEAIPSFEALGLPREVMERLGAQERGLVLVTGPTGSGKSTTLAALIDHINLHYAKNIITIEDPIEFLHKHKKSLVVQREVGLDTDSFYSGLKYALRQDPDVILIGEMRDRETVEAAIMAAQTGHLVLSTLHTLDAGRTINRIIDFFPLHEHQQIRILLSESLLGILSQRLLPRADGQGRVLALEVLLATPYIRELIKDEEKTPQIKEAMMEGGALGMRTFDQHLVQLYQEGLISMEDALAAATSPHEFRLLLTKTTGQAY</sequence>
<comment type="caution">
    <text evidence="3">The sequence shown here is derived from an EMBL/GenBank/DDBJ whole genome shotgun (WGS) entry which is preliminary data.</text>
</comment>
<dbReference type="PANTHER" id="PTHR30486:SF12">
    <property type="entry name" value="TYPE IV PILUS ATPASE PILU"/>
    <property type="match status" value="1"/>
</dbReference>
<dbReference type="SUPFAM" id="SSF52540">
    <property type="entry name" value="P-loop containing nucleoside triphosphate hydrolases"/>
    <property type="match status" value="1"/>
</dbReference>
<dbReference type="Pfam" id="PF00437">
    <property type="entry name" value="T2SSE"/>
    <property type="match status" value="1"/>
</dbReference>
<dbReference type="NCBIfam" id="TIGR01420">
    <property type="entry name" value="pilT_fam"/>
    <property type="match status" value="1"/>
</dbReference>
<dbReference type="AlphaFoldDB" id="A0A0A2X878"/>
<dbReference type="InterPro" id="IPR027417">
    <property type="entry name" value="P-loop_NTPase"/>
</dbReference>
<dbReference type="GO" id="GO:0005524">
    <property type="term" value="F:ATP binding"/>
    <property type="evidence" value="ECO:0007669"/>
    <property type="project" value="InterPro"/>
</dbReference>
<accession>A0A0A2X878</accession>
<dbReference type="PANTHER" id="PTHR30486">
    <property type="entry name" value="TWITCHING MOTILITY PROTEIN PILT"/>
    <property type="match status" value="1"/>
</dbReference>
<dbReference type="InterPro" id="IPR006321">
    <property type="entry name" value="PilT/PilU"/>
</dbReference>
<dbReference type="RefSeq" id="WP_038065951.1">
    <property type="nucleotide sequence ID" value="NZ_JPSL02000039.1"/>
</dbReference>
<dbReference type="Gene3D" id="3.40.50.300">
    <property type="entry name" value="P-loop containing nucleotide triphosphate hydrolases"/>
    <property type="match status" value="1"/>
</dbReference>
<dbReference type="STRING" id="276.THFILI_06425"/>
<dbReference type="EMBL" id="JPSL02000039">
    <property type="protein sequence ID" value="KGQ21439.2"/>
    <property type="molecule type" value="Genomic_DNA"/>
</dbReference>
<dbReference type="SMART" id="SM00382">
    <property type="entry name" value="AAA"/>
    <property type="match status" value="1"/>
</dbReference>
<proteinExistence type="inferred from homology"/>
<name>A0A0A2X878_THEFI</name>
<dbReference type="Proteomes" id="UP000030364">
    <property type="component" value="Unassembled WGS sequence"/>
</dbReference>
<feature type="domain" description="Bacterial type II secretion system protein E" evidence="2">
    <location>
        <begin position="198"/>
        <end position="212"/>
    </location>
</feature>
<dbReference type="InterPro" id="IPR003593">
    <property type="entry name" value="AAA+_ATPase"/>
</dbReference>
<gene>
    <name evidence="3" type="ORF">THFILI_06425</name>
</gene>
<evidence type="ECO:0000259" key="2">
    <source>
        <dbReference type="PROSITE" id="PS00662"/>
    </source>
</evidence>
<evidence type="ECO:0000256" key="1">
    <source>
        <dbReference type="ARBA" id="ARBA00006611"/>
    </source>
</evidence>
<organism evidence="3 4">
    <name type="scientific">Thermus filiformis</name>
    <dbReference type="NCBI Taxonomy" id="276"/>
    <lineage>
        <taxon>Bacteria</taxon>
        <taxon>Thermotogati</taxon>
        <taxon>Deinococcota</taxon>
        <taxon>Deinococci</taxon>
        <taxon>Thermales</taxon>
        <taxon>Thermaceae</taxon>
        <taxon>Thermus</taxon>
    </lineage>
</organism>
<comment type="similarity">
    <text evidence="1">Belongs to the GSP E family.</text>
</comment>
<keyword evidence="4" id="KW-1185">Reference proteome</keyword>
<reference evidence="3 4" key="1">
    <citation type="journal article" date="2015" name="Genome Announc.">
        <title>Draft Genome Sequence of the Thermophile Thermus filiformis ATCC 43280, Producer of Carotenoid-(Di)glucoside-Branched Fatty Acid (Di)esters and Source of Hyperthermostable Enzymes of Biotechnological Interest.</title>
        <authorList>
            <person name="Mandelli F."/>
            <person name="Oliveira Ramires B."/>
            <person name="Couger M.B."/>
            <person name="Paixao D.A."/>
            <person name="Camilo C.M."/>
            <person name="Polikarpov I."/>
            <person name="Prade R."/>
            <person name="Riano-Pachon D.M."/>
            <person name="Squina F.M."/>
        </authorList>
    </citation>
    <scope>NUCLEOTIDE SEQUENCE [LARGE SCALE GENOMIC DNA]</scope>
    <source>
        <strain evidence="3 4">ATCC 43280</strain>
    </source>
</reference>
<dbReference type="PROSITE" id="PS00662">
    <property type="entry name" value="T2SP_E"/>
    <property type="match status" value="1"/>
</dbReference>
<protein>
    <submittedName>
        <fullName evidence="3">Twitching motility protein</fullName>
    </submittedName>
</protein>
<dbReference type="GO" id="GO:0016887">
    <property type="term" value="F:ATP hydrolysis activity"/>
    <property type="evidence" value="ECO:0007669"/>
    <property type="project" value="InterPro"/>
</dbReference>
<dbReference type="Gene3D" id="3.30.450.90">
    <property type="match status" value="1"/>
</dbReference>
<dbReference type="InterPro" id="IPR001482">
    <property type="entry name" value="T2SS/T4SS_dom"/>
</dbReference>
<dbReference type="InterPro" id="IPR050921">
    <property type="entry name" value="T4SS_GSP_E_ATPase"/>
</dbReference>
<evidence type="ECO:0000313" key="4">
    <source>
        <dbReference type="Proteomes" id="UP000030364"/>
    </source>
</evidence>
<dbReference type="CDD" id="cd01131">
    <property type="entry name" value="PilT"/>
    <property type="match status" value="1"/>
</dbReference>
<evidence type="ECO:0000313" key="3">
    <source>
        <dbReference type="EMBL" id="KGQ21439.2"/>
    </source>
</evidence>